<dbReference type="RefSeq" id="WP_112342837.1">
    <property type="nucleotide sequence ID" value="NZ_QMKK01000042.1"/>
</dbReference>
<evidence type="ECO:0000259" key="4">
    <source>
        <dbReference type="PROSITE" id="PS50949"/>
    </source>
</evidence>
<dbReference type="InterPro" id="IPR036390">
    <property type="entry name" value="WH_DNA-bd_sf"/>
</dbReference>
<dbReference type="OrthoDB" id="7173258at2"/>
<dbReference type="Proteomes" id="UP000251205">
    <property type="component" value="Unassembled WGS sequence"/>
</dbReference>
<evidence type="ECO:0000313" key="6">
    <source>
        <dbReference type="Proteomes" id="UP000251205"/>
    </source>
</evidence>
<dbReference type="PROSITE" id="PS50949">
    <property type="entry name" value="HTH_GNTR"/>
    <property type="match status" value="1"/>
</dbReference>
<comment type="caution">
    <text evidence="5">The sequence shown here is derived from an EMBL/GenBank/DDBJ whole genome shotgun (WGS) entry which is preliminary data.</text>
</comment>
<gene>
    <name evidence="5" type="ORF">DQ393_16495</name>
</gene>
<keyword evidence="3" id="KW-0804">Transcription</keyword>
<evidence type="ECO:0000256" key="1">
    <source>
        <dbReference type="ARBA" id="ARBA00023015"/>
    </source>
</evidence>
<dbReference type="PANTHER" id="PTHR38445">
    <property type="entry name" value="HTH-TYPE TRANSCRIPTIONAL REPRESSOR YTRA"/>
    <property type="match status" value="1"/>
</dbReference>
<protein>
    <submittedName>
        <fullName evidence="5">GntR family transcriptional regulator</fullName>
    </submittedName>
</protein>
<evidence type="ECO:0000256" key="2">
    <source>
        <dbReference type="ARBA" id="ARBA00023125"/>
    </source>
</evidence>
<dbReference type="PANTHER" id="PTHR38445:SF7">
    <property type="entry name" value="GNTR-FAMILY TRANSCRIPTIONAL REGULATOR"/>
    <property type="match status" value="1"/>
</dbReference>
<reference evidence="5 6" key="1">
    <citation type="submission" date="2018-06" db="EMBL/GenBank/DDBJ databases">
        <title>Whole Genome Sequence of an efficient microsymbiont, Rhizobium tropici.</title>
        <authorList>
            <person name="Srinivasan R."/>
            <person name="Singh H.V."/>
            <person name="Srivastava R."/>
            <person name="Kumari B."/>
            <person name="Radhakrishna A."/>
        </authorList>
    </citation>
    <scope>NUCLEOTIDE SEQUENCE [LARGE SCALE GENOMIC DNA]</scope>
    <source>
        <strain evidence="5 6">IGFRI Rhizo-19</strain>
    </source>
</reference>
<sequence>MDFFIDRDLPVPLRTQLHGLIEYGIACGELAPGEALPSVRELADKVGVAPMTVSQVYADLKAAGLIDTRPGSGTFVSDSHQARLAGRADVTELHRQIDHLIDESLRLGIRSSDLVSLVNARAFYRDSIGPRLRIVMIGIFQDATASYARFIAARLGREVTVEPLTVSAIERNPAAKARANSADLAITFANRHREVATLVPNTKVVTISFTPSEETRRALASLDSLASIAVVSRFPDFLPIMKSGVQRFAPHVSEITATTLEAPALEPLLANVSVVIFASGAERVMELLPAGVQAIEYRHAPDTGDIERVIVPIIRADGASPRGEENPKQNEIDAKV</sequence>
<dbReference type="Gene3D" id="1.10.10.10">
    <property type="entry name" value="Winged helix-like DNA-binding domain superfamily/Winged helix DNA-binding domain"/>
    <property type="match status" value="1"/>
</dbReference>
<proteinExistence type="predicted"/>
<keyword evidence="2" id="KW-0238">DNA-binding</keyword>
<name>A0A329YA21_RHITR</name>
<accession>A0A329YA21</accession>
<dbReference type="Pfam" id="PF00392">
    <property type="entry name" value="GntR"/>
    <property type="match status" value="1"/>
</dbReference>
<dbReference type="GO" id="GO:0003677">
    <property type="term" value="F:DNA binding"/>
    <property type="evidence" value="ECO:0007669"/>
    <property type="project" value="UniProtKB-KW"/>
</dbReference>
<dbReference type="SMART" id="SM00345">
    <property type="entry name" value="HTH_GNTR"/>
    <property type="match status" value="1"/>
</dbReference>
<dbReference type="AlphaFoldDB" id="A0A329YA21"/>
<feature type="domain" description="HTH gntR-type" evidence="4">
    <location>
        <begin position="11"/>
        <end position="79"/>
    </location>
</feature>
<dbReference type="GO" id="GO:0003700">
    <property type="term" value="F:DNA-binding transcription factor activity"/>
    <property type="evidence" value="ECO:0007669"/>
    <property type="project" value="InterPro"/>
</dbReference>
<dbReference type="InterPro" id="IPR036388">
    <property type="entry name" value="WH-like_DNA-bd_sf"/>
</dbReference>
<evidence type="ECO:0000313" key="5">
    <source>
        <dbReference type="EMBL" id="RAX40233.1"/>
    </source>
</evidence>
<keyword evidence="1" id="KW-0805">Transcription regulation</keyword>
<evidence type="ECO:0000256" key="3">
    <source>
        <dbReference type="ARBA" id="ARBA00023163"/>
    </source>
</evidence>
<dbReference type="InterPro" id="IPR000524">
    <property type="entry name" value="Tscrpt_reg_HTH_GntR"/>
</dbReference>
<organism evidence="5 6">
    <name type="scientific">Rhizobium tropici</name>
    <dbReference type="NCBI Taxonomy" id="398"/>
    <lineage>
        <taxon>Bacteria</taxon>
        <taxon>Pseudomonadati</taxon>
        <taxon>Pseudomonadota</taxon>
        <taxon>Alphaproteobacteria</taxon>
        <taxon>Hyphomicrobiales</taxon>
        <taxon>Rhizobiaceae</taxon>
        <taxon>Rhizobium/Agrobacterium group</taxon>
        <taxon>Rhizobium</taxon>
    </lineage>
</organism>
<dbReference type="SUPFAM" id="SSF46785">
    <property type="entry name" value="Winged helix' DNA-binding domain"/>
    <property type="match status" value="1"/>
</dbReference>
<dbReference type="EMBL" id="QMKK01000042">
    <property type="protein sequence ID" value="RAX40233.1"/>
    <property type="molecule type" value="Genomic_DNA"/>
</dbReference>
<dbReference type="CDD" id="cd07377">
    <property type="entry name" value="WHTH_GntR"/>
    <property type="match status" value="1"/>
</dbReference>